<dbReference type="Gene3D" id="3.30.200.20">
    <property type="entry name" value="Phosphorylase Kinase, domain 1"/>
    <property type="match status" value="1"/>
</dbReference>
<dbReference type="SMART" id="SM00220">
    <property type="entry name" value="S_TKc"/>
    <property type="match status" value="1"/>
</dbReference>
<dbReference type="EMBL" id="MPUH01000519">
    <property type="protein sequence ID" value="OMJ78480.1"/>
    <property type="molecule type" value="Genomic_DNA"/>
</dbReference>
<evidence type="ECO:0000256" key="5">
    <source>
        <dbReference type="ARBA" id="ARBA00022741"/>
    </source>
</evidence>
<keyword evidence="2 9" id="KW-0723">Serine/threonine-protein kinase</keyword>
<accession>A0A1R2BP46</accession>
<comment type="subunit">
    <text evidence="1">Monomer.</text>
</comment>
<dbReference type="CDD" id="cd13118">
    <property type="entry name" value="POLO_box_1"/>
    <property type="match status" value="1"/>
</dbReference>
<organism evidence="12 13">
    <name type="scientific">Stentor coeruleus</name>
    <dbReference type="NCBI Taxonomy" id="5963"/>
    <lineage>
        <taxon>Eukaryota</taxon>
        <taxon>Sar</taxon>
        <taxon>Alveolata</taxon>
        <taxon>Ciliophora</taxon>
        <taxon>Postciliodesmatophora</taxon>
        <taxon>Heterotrichea</taxon>
        <taxon>Heterotrichida</taxon>
        <taxon>Stentoridae</taxon>
        <taxon>Stentor</taxon>
    </lineage>
</organism>
<dbReference type="PANTHER" id="PTHR24345:SF0">
    <property type="entry name" value="CELL CYCLE SERINE_THREONINE-PROTEIN KINASE CDC5_MSD2"/>
    <property type="match status" value="1"/>
</dbReference>
<protein>
    <recommendedName>
        <fullName evidence="9">Serine/threonine-protein kinase PLK</fullName>
        <ecNumber evidence="9">2.7.11.21</ecNumber>
    </recommendedName>
    <alternativeName>
        <fullName evidence="9">Polo-like kinase</fullName>
    </alternativeName>
</protein>
<dbReference type="InterPro" id="IPR036947">
    <property type="entry name" value="POLO_box_dom_sf"/>
</dbReference>
<dbReference type="FunFam" id="3.30.200.20:FF:000091">
    <property type="entry name" value="Serine/threonine-protein kinase PLK"/>
    <property type="match status" value="1"/>
</dbReference>
<dbReference type="PROSITE" id="PS00108">
    <property type="entry name" value="PROTEIN_KINASE_ST"/>
    <property type="match status" value="1"/>
</dbReference>
<name>A0A1R2BP46_9CILI</name>
<evidence type="ECO:0000256" key="8">
    <source>
        <dbReference type="PROSITE-ProRule" id="PRU10141"/>
    </source>
</evidence>
<dbReference type="CDD" id="cd14099">
    <property type="entry name" value="STKc_PLK"/>
    <property type="match status" value="1"/>
</dbReference>
<dbReference type="Proteomes" id="UP000187209">
    <property type="component" value="Unassembled WGS sequence"/>
</dbReference>
<evidence type="ECO:0000256" key="7">
    <source>
        <dbReference type="ARBA" id="ARBA00022840"/>
    </source>
</evidence>
<evidence type="ECO:0000259" key="10">
    <source>
        <dbReference type="PROSITE" id="PS50011"/>
    </source>
</evidence>
<dbReference type="Pfam" id="PF00069">
    <property type="entry name" value="Pkinase"/>
    <property type="match status" value="1"/>
</dbReference>
<keyword evidence="6 9" id="KW-0418">Kinase</keyword>
<dbReference type="InterPro" id="IPR011009">
    <property type="entry name" value="Kinase-like_dom_sf"/>
</dbReference>
<dbReference type="Gene3D" id="1.10.510.10">
    <property type="entry name" value="Transferase(Phosphotransferase) domain 1"/>
    <property type="match status" value="1"/>
</dbReference>
<dbReference type="EC" id="2.7.11.21" evidence="9"/>
<evidence type="ECO:0000256" key="6">
    <source>
        <dbReference type="ARBA" id="ARBA00022777"/>
    </source>
</evidence>
<dbReference type="FunFam" id="1.10.510.10:FF:000571">
    <property type="entry name" value="Maternal embryonic leucine zipper kinase"/>
    <property type="match status" value="1"/>
</dbReference>
<feature type="domain" description="POLO box" evidence="11">
    <location>
        <begin position="368"/>
        <end position="450"/>
    </location>
</feature>
<dbReference type="PROSITE" id="PS50011">
    <property type="entry name" value="PROTEIN_KINASE_DOM"/>
    <property type="match status" value="1"/>
</dbReference>
<dbReference type="AlphaFoldDB" id="A0A1R2BP46"/>
<evidence type="ECO:0000259" key="11">
    <source>
        <dbReference type="PROSITE" id="PS50078"/>
    </source>
</evidence>
<dbReference type="PROSITE" id="PS50078">
    <property type="entry name" value="POLO_BOX"/>
    <property type="match status" value="2"/>
</dbReference>
<evidence type="ECO:0000256" key="3">
    <source>
        <dbReference type="ARBA" id="ARBA00022679"/>
    </source>
</evidence>
<reference evidence="12 13" key="1">
    <citation type="submission" date="2016-11" db="EMBL/GenBank/DDBJ databases">
        <title>The macronuclear genome of Stentor coeruleus: a giant cell with tiny introns.</title>
        <authorList>
            <person name="Slabodnick M."/>
            <person name="Ruby J.G."/>
            <person name="Reiff S.B."/>
            <person name="Swart E.C."/>
            <person name="Gosai S."/>
            <person name="Prabakaran S."/>
            <person name="Witkowska E."/>
            <person name="Larue G.E."/>
            <person name="Fisher S."/>
            <person name="Freeman R.M."/>
            <person name="Gunawardena J."/>
            <person name="Chu W."/>
            <person name="Stover N.A."/>
            <person name="Gregory B.D."/>
            <person name="Nowacki M."/>
            <person name="Derisi J."/>
            <person name="Roy S.W."/>
            <person name="Marshall W.F."/>
            <person name="Sood P."/>
        </authorList>
    </citation>
    <scope>NUCLEOTIDE SEQUENCE [LARGE SCALE GENOMIC DNA]</scope>
    <source>
        <strain evidence="12">WM001</strain>
    </source>
</reference>
<evidence type="ECO:0000313" key="13">
    <source>
        <dbReference type="Proteomes" id="UP000187209"/>
    </source>
</evidence>
<dbReference type="GO" id="GO:0004674">
    <property type="term" value="F:protein serine/threonine kinase activity"/>
    <property type="evidence" value="ECO:0007669"/>
    <property type="project" value="UniProtKB-KW"/>
</dbReference>
<sequence length="556" mass="64165">MAMSKKPSQDSLLNDNIIEEKIITADGEVQIKKYSKRKFLGKGGFARVYEFLSLDTRKSQAAKIIGKDQLTKQRRRQKLMSEIKIHKSLFHQNIVSFEHFFEDSENVYILLELCTNQTLSELLRRRKRLTELEVQCYMLQIISALEYIHKKNVIHRDLKIGNLFISEKMEIKLGDFGLASKLDYEGQKRKTICGTPNYIAPEVLDSKLGHSFEVDIWALGVIMYTLLLGRPPFETNDVKKTYNLIKMNAYSFPDQISVSSEAKSLITQILKSDPTRRPTLNDILEHEFFHMGNSIPKLLPVSTLAVPPSEAYIKKYNPLPCYQPTELAHDTVPVKNILMSSKKILLSNTEKPLKSTISTALVTPATIWVKKWIDYSSKYGLGYLLSNGSAGVYFNDSTKIILKPDQRIFYYIERSSNKKDLVFTYDINQVPEKMYKKFALLQHFKSYLEADEEKTNPTADEEGDLNYVKKWLRTKRAILFRFANKNVQVSFQDKTEVILSNEAKVMTYVNKKHERLTMPMNKALESADPEMSKRVKYTRDILNYMMSGKANQNALT</sequence>
<keyword evidence="13" id="KW-1185">Reference proteome</keyword>
<evidence type="ECO:0000256" key="9">
    <source>
        <dbReference type="RuleBase" id="RU361162"/>
    </source>
</evidence>
<dbReference type="Pfam" id="PF00659">
    <property type="entry name" value="POLO_box"/>
    <property type="match status" value="2"/>
</dbReference>
<gene>
    <name evidence="12" type="ORF">SteCoe_21675</name>
</gene>
<feature type="domain" description="POLO box" evidence="11">
    <location>
        <begin position="467"/>
        <end position="547"/>
    </location>
</feature>
<dbReference type="InterPro" id="IPR008271">
    <property type="entry name" value="Ser/Thr_kinase_AS"/>
</dbReference>
<dbReference type="CDD" id="cd13117">
    <property type="entry name" value="POLO_box_2"/>
    <property type="match status" value="1"/>
</dbReference>
<dbReference type="FunFam" id="3.30.1120.30:FF:000013">
    <property type="entry name" value="Serine/threonine-protein kinase PLK"/>
    <property type="match status" value="1"/>
</dbReference>
<comment type="catalytic activity">
    <reaction evidence="9">
        <text>L-threonyl-[protein] + ATP = O-phospho-L-threonyl-[protein] + ADP + H(+)</text>
        <dbReference type="Rhea" id="RHEA:46608"/>
        <dbReference type="Rhea" id="RHEA-COMP:11060"/>
        <dbReference type="Rhea" id="RHEA-COMP:11605"/>
        <dbReference type="ChEBI" id="CHEBI:15378"/>
        <dbReference type="ChEBI" id="CHEBI:30013"/>
        <dbReference type="ChEBI" id="CHEBI:30616"/>
        <dbReference type="ChEBI" id="CHEBI:61977"/>
        <dbReference type="ChEBI" id="CHEBI:456216"/>
        <dbReference type="EC" id="2.7.11.21"/>
    </reaction>
</comment>
<dbReference type="InterPro" id="IPR000959">
    <property type="entry name" value="POLO_box_dom"/>
</dbReference>
<feature type="binding site" evidence="8">
    <location>
        <position position="67"/>
    </location>
    <ligand>
        <name>ATP</name>
        <dbReference type="ChEBI" id="CHEBI:30616"/>
    </ligand>
</feature>
<keyword evidence="3 9" id="KW-0808">Transferase</keyword>
<dbReference type="InterPro" id="IPR033695">
    <property type="entry name" value="POLO_box_2"/>
</dbReference>
<dbReference type="OrthoDB" id="408964at2759"/>
<dbReference type="PANTHER" id="PTHR24345">
    <property type="entry name" value="SERINE/THREONINE-PROTEIN KINASE PLK"/>
    <property type="match status" value="1"/>
</dbReference>
<keyword evidence="7 8" id="KW-0067">ATP-binding</keyword>
<dbReference type="GO" id="GO:0005634">
    <property type="term" value="C:nucleus"/>
    <property type="evidence" value="ECO:0007669"/>
    <property type="project" value="TreeGrafter"/>
</dbReference>
<evidence type="ECO:0000313" key="12">
    <source>
        <dbReference type="EMBL" id="OMJ78480.1"/>
    </source>
</evidence>
<dbReference type="SUPFAM" id="SSF56112">
    <property type="entry name" value="Protein kinase-like (PK-like)"/>
    <property type="match status" value="1"/>
</dbReference>
<comment type="similarity">
    <text evidence="9">Belongs to the protein kinase superfamily. Ser/Thr protein kinase family. CDC5/Polo subfamily.</text>
</comment>
<keyword evidence="5 8" id="KW-0547">Nucleotide-binding</keyword>
<keyword evidence="4" id="KW-0677">Repeat</keyword>
<dbReference type="SUPFAM" id="SSF82615">
    <property type="entry name" value="Polo-box domain"/>
    <property type="match status" value="2"/>
</dbReference>
<evidence type="ECO:0000256" key="4">
    <source>
        <dbReference type="ARBA" id="ARBA00022737"/>
    </source>
</evidence>
<evidence type="ECO:0000256" key="2">
    <source>
        <dbReference type="ARBA" id="ARBA00022527"/>
    </source>
</evidence>
<feature type="domain" description="Protein kinase" evidence="10">
    <location>
        <begin position="34"/>
        <end position="289"/>
    </location>
</feature>
<proteinExistence type="inferred from homology"/>
<dbReference type="Gene3D" id="3.30.1120.30">
    <property type="entry name" value="POLO box domain"/>
    <property type="match status" value="2"/>
</dbReference>
<dbReference type="InterPro" id="IPR017441">
    <property type="entry name" value="Protein_kinase_ATP_BS"/>
</dbReference>
<evidence type="ECO:0000256" key="1">
    <source>
        <dbReference type="ARBA" id="ARBA00011245"/>
    </source>
</evidence>
<dbReference type="InterPro" id="IPR033701">
    <property type="entry name" value="POLO_box_1"/>
</dbReference>
<comment type="caution">
    <text evidence="12">The sequence shown here is derived from an EMBL/GenBank/DDBJ whole genome shotgun (WGS) entry which is preliminary data.</text>
</comment>
<dbReference type="GO" id="GO:0005524">
    <property type="term" value="F:ATP binding"/>
    <property type="evidence" value="ECO:0007669"/>
    <property type="project" value="UniProtKB-UniRule"/>
</dbReference>
<dbReference type="InterPro" id="IPR000719">
    <property type="entry name" value="Prot_kinase_dom"/>
</dbReference>
<dbReference type="PROSITE" id="PS00107">
    <property type="entry name" value="PROTEIN_KINASE_ATP"/>
    <property type="match status" value="1"/>
</dbReference>